<name>A0A2D3NT56_9FUSO</name>
<evidence type="ECO:0000313" key="1">
    <source>
        <dbReference type="EMBL" id="ATV58542.1"/>
    </source>
</evidence>
<gene>
    <name evidence="1" type="ORF">CTM72_01540</name>
</gene>
<reference evidence="1 2" key="1">
    <citation type="submission" date="2017-11" db="EMBL/GenBank/DDBJ databases">
        <title>Genome sequencing of Fusobacterium periodonticum KCOM 1261.</title>
        <authorList>
            <person name="Kook J.-K."/>
            <person name="Park S.-N."/>
            <person name="Lim Y.K."/>
        </authorList>
    </citation>
    <scope>NUCLEOTIDE SEQUENCE [LARGE SCALE GENOMIC DNA]</scope>
    <source>
        <strain evidence="1 2">KCOM 1261</strain>
    </source>
</reference>
<dbReference type="InterPro" id="IPR029060">
    <property type="entry name" value="PIN-like_dom_sf"/>
</dbReference>
<evidence type="ECO:0000313" key="2">
    <source>
        <dbReference type="Proteomes" id="UP000230056"/>
    </source>
</evidence>
<accession>A0A2D3NT56</accession>
<dbReference type="AlphaFoldDB" id="A0A2D3NT56"/>
<dbReference type="RefSeq" id="WP_100024243.1">
    <property type="nucleotide sequence ID" value="NZ_CP024699.1"/>
</dbReference>
<dbReference type="Proteomes" id="UP000230056">
    <property type="component" value="Chromosome"/>
</dbReference>
<organism evidence="1 2">
    <name type="scientific">Fusobacterium pseudoperiodonticum</name>
    <dbReference type="NCBI Taxonomy" id="2663009"/>
    <lineage>
        <taxon>Bacteria</taxon>
        <taxon>Fusobacteriati</taxon>
        <taxon>Fusobacteriota</taxon>
        <taxon>Fusobacteriia</taxon>
        <taxon>Fusobacteriales</taxon>
        <taxon>Fusobacteriaceae</taxon>
        <taxon>Fusobacterium</taxon>
    </lineage>
</organism>
<sequence>MGEIFLDTNIIIDIIKNDKNKKEVIFGELVISFIVLLELLSTTDIDKRLNNIRFIKERKIDIIPIAKAAIGEDLVEEQKKFIQNINDEEWVKNQLEEILDLKRIIYFKWGQAFTDYFKNILYHFLTEYVKETKVNSKIKEKLKLTISKLKKEKKLYFENLKNYDGNELEDEVSKIINKELKKYIKKMTSIKKEFLLFMEKRKLTFLVEMFWQWVNYQVVRKKITKNFEGIDTYSLEDSYKQLVIFFLGYFFLKRNIRDNRKFQGNDIFDALIIAQVDYKHSLESSEKNIKIFIEEESSTLKECWQKILEQNNENWKFLRNRYPQVEKNKEALVPRFLY</sequence>
<protein>
    <recommendedName>
        <fullName evidence="3">PIN domain-containing protein</fullName>
    </recommendedName>
</protein>
<proteinExistence type="predicted"/>
<dbReference type="SUPFAM" id="SSF88723">
    <property type="entry name" value="PIN domain-like"/>
    <property type="match status" value="1"/>
</dbReference>
<evidence type="ECO:0008006" key="3">
    <source>
        <dbReference type="Google" id="ProtNLM"/>
    </source>
</evidence>
<dbReference type="EMBL" id="CP024699">
    <property type="protein sequence ID" value="ATV58542.1"/>
    <property type="molecule type" value="Genomic_DNA"/>
</dbReference>